<dbReference type="RefSeq" id="WP_126694585.1">
    <property type="nucleotide sequence ID" value="NZ_RXOF01000011.1"/>
</dbReference>
<dbReference type="EMBL" id="RXOF01000011">
    <property type="protein sequence ID" value="RTQ47827.1"/>
    <property type="molecule type" value="Genomic_DNA"/>
</dbReference>
<keyword evidence="3" id="KW-1185">Reference proteome</keyword>
<gene>
    <name evidence="2" type="ORF">EJV47_18080</name>
</gene>
<feature type="chain" id="PRO_5018575414" description="DUF3575 domain-containing protein" evidence="1">
    <location>
        <begin position="22"/>
        <end position="234"/>
    </location>
</feature>
<reference evidence="2 3" key="1">
    <citation type="submission" date="2018-12" db="EMBL/GenBank/DDBJ databases">
        <title>Hymenobacter gummosus sp. nov., isolated from a spring.</title>
        <authorList>
            <person name="Nie L."/>
        </authorList>
    </citation>
    <scope>NUCLEOTIDE SEQUENCE [LARGE SCALE GENOMIC DNA]</scope>
    <source>
        <strain evidence="2 3">KCTC 52166</strain>
    </source>
</reference>
<keyword evidence="1" id="KW-0732">Signal</keyword>
<dbReference type="AlphaFoldDB" id="A0A3S0ILP1"/>
<name>A0A3S0ILP1_9BACT</name>
<evidence type="ECO:0000256" key="1">
    <source>
        <dbReference type="SAM" id="SignalP"/>
    </source>
</evidence>
<comment type="caution">
    <text evidence="2">The sequence shown here is derived from an EMBL/GenBank/DDBJ whole genome shotgun (WGS) entry which is preliminary data.</text>
</comment>
<proteinExistence type="predicted"/>
<evidence type="ECO:0008006" key="4">
    <source>
        <dbReference type="Google" id="ProtNLM"/>
    </source>
</evidence>
<sequence length="234" mass="26510">MKPLYRLALASLLAAPAAAAAAPLPPPPDSSLVRQRHRRVVFQFDQRFSFLQQELVGIQGVKLGVEWRGRLRTGVGVYFLSSAIPTTAPVPSFVPPGSQDRVRFRYAVLYGEYVLIGNPRWELSTPLQAGLGQYYLRYRYPDGTVYRTPRRNIWLIEPTIGGHMRVFRWVGLGAGVGYRQALLTEDRLEDDLSGAIFYGRVKLFLGDLYKVVRGRERLFSQRGLHRSDYAPRGN</sequence>
<accession>A0A3S0ILP1</accession>
<dbReference type="Proteomes" id="UP000282184">
    <property type="component" value="Unassembled WGS sequence"/>
</dbReference>
<evidence type="ECO:0000313" key="3">
    <source>
        <dbReference type="Proteomes" id="UP000282184"/>
    </source>
</evidence>
<protein>
    <recommendedName>
        <fullName evidence="4">DUF3575 domain-containing protein</fullName>
    </recommendedName>
</protein>
<organism evidence="2 3">
    <name type="scientific">Hymenobacter gummosus</name>
    <dbReference type="NCBI Taxonomy" id="1776032"/>
    <lineage>
        <taxon>Bacteria</taxon>
        <taxon>Pseudomonadati</taxon>
        <taxon>Bacteroidota</taxon>
        <taxon>Cytophagia</taxon>
        <taxon>Cytophagales</taxon>
        <taxon>Hymenobacteraceae</taxon>
        <taxon>Hymenobacter</taxon>
    </lineage>
</organism>
<dbReference type="OrthoDB" id="1369748at2"/>
<feature type="signal peptide" evidence="1">
    <location>
        <begin position="1"/>
        <end position="21"/>
    </location>
</feature>
<evidence type="ECO:0000313" key="2">
    <source>
        <dbReference type="EMBL" id="RTQ47827.1"/>
    </source>
</evidence>